<evidence type="ECO:0000256" key="7">
    <source>
        <dbReference type="ARBA" id="ARBA00022691"/>
    </source>
</evidence>
<dbReference type="EMBL" id="ACJM01000013">
    <property type="protein sequence ID" value="EEG76719.1"/>
    <property type="molecule type" value="Genomic_DNA"/>
</dbReference>
<dbReference type="PROSITE" id="PS51918">
    <property type="entry name" value="RADICAL_SAM"/>
    <property type="match status" value="1"/>
</dbReference>
<dbReference type="GO" id="GO:0030488">
    <property type="term" value="P:tRNA methylation"/>
    <property type="evidence" value="ECO:0007669"/>
    <property type="project" value="UniProtKB-UniRule"/>
</dbReference>
<comment type="function">
    <text evidence="13">Specifically methylates position 2 of adenine 2503 in 23S rRNA and position 2 of adenine 37 in tRNAs.</text>
</comment>
<evidence type="ECO:0000256" key="9">
    <source>
        <dbReference type="ARBA" id="ARBA00022723"/>
    </source>
</evidence>
<dbReference type="Proteomes" id="UP000006443">
    <property type="component" value="Unassembled WGS sequence"/>
</dbReference>
<evidence type="ECO:0000256" key="6">
    <source>
        <dbReference type="ARBA" id="ARBA00022679"/>
    </source>
</evidence>
<dbReference type="FunFam" id="3.20.20.70:FF:000014">
    <property type="entry name" value="Probable dual-specificity RNA methyltransferase RlmN"/>
    <property type="match status" value="1"/>
</dbReference>
<keyword evidence="9 13" id="KW-0479">Metal-binding</keyword>
<dbReference type="CDD" id="cd01335">
    <property type="entry name" value="Radical_SAM"/>
    <property type="match status" value="1"/>
</dbReference>
<gene>
    <name evidence="13" type="primary">rlmN</name>
    <name evidence="15" type="ORF">DealDRAFT_2364</name>
</gene>
<dbReference type="GO" id="GO:0002935">
    <property type="term" value="F:tRNA (adenine(37)-C2)-methyltransferase activity"/>
    <property type="evidence" value="ECO:0007669"/>
    <property type="project" value="UniProtKB-UniRule"/>
</dbReference>
<evidence type="ECO:0000256" key="1">
    <source>
        <dbReference type="ARBA" id="ARBA00004496"/>
    </source>
</evidence>
<keyword evidence="5 13" id="KW-0489">Methyltransferase</keyword>
<keyword evidence="16" id="KW-1185">Reference proteome</keyword>
<feature type="binding site" evidence="13">
    <location>
        <position position="293"/>
    </location>
    <ligand>
        <name>S-adenosyl-L-methionine</name>
        <dbReference type="ChEBI" id="CHEBI:59789"/>
    </ligand>
</feature>
<dbReference type="InterPro" id="IPR007197">
    <property type="entry name" value="rSAM"/>
</dbReference>
<dbReference type="Gene3D" id="3.20.20.70">
    <property type="entry name" value="Aldolase class I"/>
    <property type="match status" value="1"/>
</dbReference>
<protein>
    <recommendedName>
        <fullName evidence="13">Probable dual-specificity RNA methyltransferase RlmN</fullName>
        <ecNumber evidence="13">2.1.1.192</ecNumber>
    </recommendedName>
    <alternativeName>
        <fullName evidence="13">23S rRNA (adenine(2503)-C(2))-methyltransferase</fullName>
    </alternativeName>
    <alternativeName>
        <fullName evidence="13">23S rRNA m2A2503 methyltransferase</fullName>
    </alternativeName>
    <alternativeName>
        <fullName evidence="13">Ribosomal RNA large subunit methyltransferase N</fullName>
    </alternativeName>
    <alternativeName>
        <fullName evidence="13">tRNA (adenine(37)-C(2))-methyltransferase</fullName>
    </alternativeName>
    <alternativeName>
        <fullName evidence="13">tRNA m2A37 methyltransferase</fullName>
    </alternativeName>
</protein>
<comment type="caution">
    <text evidence="15">The sequence shown here is derived from an EMBL/GenBank/DDBJ whole genome shotgun (WGS) entry which is preliminary data.</text>
</comment>
<dbReference type="GO" id="GO:0046872">
    <property type="term" value="F:metal ion binding"/>
    <property type="evidence" value="ECO:0007669"/>
    <property type="project" value="UniProtKB-KW"/>
</dbReference>
<dbReference type="InterPro" id="IPR004383">
    <property type="entry name" value="rRNA_lsu_MTrfase_RlmN/Cfr"/>
</dbReference>
<accession>C0GIQ5</accession>
<dbReference type="SFLD" id="SFLDS00029">
    <property type="entry name" value="Radical_SAM"/>
    <property type="match status" value="1"/>
</dbReference>
<dbReference type="GO" id="GO:0005737">
    <property type="term" value="C:cytoplasm"/>
    <property type="evidence" value="ECO:0007669"/>
    <property type="project" value="UniProtKB-SubCell"/>
</dbReference>
<comment type="catalytic activity">
    <reaction evidence="13">
        <text>adenosine(2503) in 23S rRNA + 2 reduced [2Fe-2S]-[ferredoxin] + 2 S-adenosyl-L-methionine = 2-methyladenosine(2503) in 23S rRNA + 5'-deoxyadenosine + L-methionine + 2 oxidized [2Fe-2S]-[ferredoxin] + S-adenosyl-L-homocysteine</text>
        <dbReference type="Rhea" id="RHEA:42916"/>
        <dbReference type="Rhea" id="RHEA-COMP:10000"/>
        <dbReference type="Rhea" id="RHEA-COMP:10001"/>
        <dbReference type="Rhea" id="RHEA-COMP:10152"/>
        <dbReference type="Rhea" id="RHEA-COMP:10282"/>
        <dbReference type="ChEBI" id="CHEBI:17319"/>
        <dbReference type="ChEBI" id="CHEBI:33737"/>
        <dbReference type="ChEBI" id="CHEBI:33738"/>
        <dbReference type="ChEBI" id="CHEBI:57844"/>
        <dbReference type="ChEBI" id="CHEBI:57856"/>
        <dbReference type="ChEBI" id="CHEBI:59789"/>
        <dbReference type="ChEBI" id="CHEBI:74411"/>
        <dbReference type="ChEBI" id="CHEBI:74497"/>
        <dbReference type="EC" id="2.1.1.192"/>
    </reaction>
</comment>
<comment type="similarity">
    <text evidence="13">Belongs to the radical SAM superfamily. RlmN family.</text>
</comment>
<keyword evidence="2 13" id="KW-0004">4Fe-4S</keyword>
<dbReference type="GO" id="GO:0070040">
    <property type="term" value="F:rRNA (adenine(2503)-C2-)-methyltransferase activity"/>
    <property type="evidence" value="ECO:0007669"/>
    <property type="project" value="UniProtKB-UniRule"/>
</dbReference>
<feature type="domain" description="Radical SAM core" evidence="14">
    <location>
        <begin position="98"/>
        <end position="331"/>
    </location>
</feature>
<feature type="binding site" evidence="13">
    <location>
        <position position="119"/>
    </location>
    <ligand>
        <name>[4Fe-4S] cluster</name>
        <dbReference type="ChEBI" id="CHEBI:49883"/>
        <note>4Fe-4S-S-AdoMet</note>
    </ligand>
</feature>
<feature type="binding site" evidence="13">
    <location>
        <position position="116"/>
    </location>
    <ligand>
        <name>[4Fe-4S] cluster</name>
        <dbReference type="ChEBI" id="CHEBI:49883"/>
        <note>4Fe-4S-S-AdoMet</note>
    </ligand>
</feature>
<evidence type="ECO:0000259" key="14">
    <source>
        <dbReference type="PROSITE" id="PS51918"/>
    </source>
</evidence>
<evidence type="ECO:0000256" key="5">
    <source>
        <dbReference type="ARBA" id="ARBA00022603"/>
    </source>
</evidence>
<evidence type="ECO:0000256" key="3">
    <source>
        <dbReference type="ARBA" id="ARBA00022490"/>
    </source>
</evidence>
<dbReference type="SFLD" id="SFLDG01062">
    <property type="entry name" value="methyltransferase_(Class_A)"/>
    <property type="match status" value="1"/>
</dbReference>
<name>C0GIQ5_DETAL</name>
<evidence type="ECO:0000256" key="8">
    <source>
        <dbReference type="ARBA" id="ARBA00022694"/>
    </source>
</evidence>
<evidence type="ECO:0000313" key="16">
    <source>
        <dbReference type="Proteomes" id="UP000006443"/>
    </source>
</evidence>
<dbReference type="SUPFAM" id="SSF102114">
    <property type="entry name" value="Radical SAM enzymes"/>
    <property type="match status" value="1"/>
</dbReference>
<dbReference type="OrthoDB" id="9793973at2"/>
<keyword evidence="7 13" id="KW-0949">S-adenosyl-L-methionine</keyword>
<dbReference type="InterPro" id="IPR048641">
    <property type="entry name" value="RlmN_N"/>
</dbReference>
<organism evidence="15 16">
    <name type="scientific">Dethiobacter alkaliphilus AHT 1</name>
    <dbReference type="NCBI Taxonomy" id="555088"/>
    <lineage>
        <taxon>Bacteria</taxon>
        <taxon>Bacillati</taxon>
        <taxon>Bacillota</taxon>
        <taxon>Dethiobacteria</taxon>
        <taxon>Dethiobacterales</taxon>
        <taxon>Dethiobacteraceae</taxon>
        <taxon>Dethiobacter</taxon>
    </lineage>
</organism>
<dbReference type="GO" id="GO:0070475">
    <property type="term" value="P:rRNA base methylation"/>
    <property type="evidence" value="ECO:0007669"/>
    <property type="project" value="UniProtKB-UniRule"/>
</dbReference>
<dbReference type="InterPro" id="IPR058240">
    <property type="entry name" value="rSAM_sf"/>
</dbReference>
<evidence type="ECO:0000256" key="12">
    <source>
        <dbReference type="ARBA" id="ARBA00023157"/>
    </source>
</evidence>
<comment type="caution">
    <text evidence="13">Lacks conserved residue(s) required for the propagation of feature annotation.</text>
</comment>
<keyword evidence="11 13" id="KW-0411">Iron-sulfur</keyword>
<dbReference type="InterPro" id="IPR040072">
    <property type="entry name" value="Methyltransferase_A"/>
</dbReference>
<dbReference type="GO" id="GO:0019843">
    <property type="term" value="F:rRNA binding"/>
    <property type="evidence" value="ECO:0007669"/>
    <property type="project" value="UniProtKB-UniRule"/>
</dbReference>
<comment type="subcellular location">
    <subcellularLocation>
        <location evidence="1 13">Cytoplasm</location>
    </subcellularLocation>
</comment>
<dbReference type="EC" id="2.1.1.192" evidence="13"/>
<dbReference type="AlphaFoldDB" id="C0GIQ5"/>
<comment type="cofactor">
    <cofactor evidence="13">
        <name>[4Fe-4S] cluster</name>
        <dbReference type="ChEBI" id="CHEBI:49883"/>
    </cofactor>
    <text evidence="13">Binds 1 [4Fe-4S] cluster. The cluster is coordinated with 3 cysteines and an exchangeable S-adenosyl-L-methionine.</text>
</comment>
<dbReference type="Gene3D" id="1.10.150.530">
    <property type="match status" value="1"/>
</dbReference>
<dbReference type="InterPro" id="IPR013785">
    <property type="entry name" value="Aldolase_TIM"/>
</dbReference>
<dbReference type="RefSeq" id="WP_008517677.1">
    <property type="nucleotide sequence ID" value="NZ_ACJM01000013.1"/>
</dbReference>
<sequence>MDKVNLLELSTSELQEFFQSLGQPAFRAKQVMDWLYQQGAQTFNEMTNLPKGLREQLAQKAVPGFLSVVTEQVSEDGTEKYLFALPDGQTVETVVLPYDIGFSACISTQVGCKMGCLFCASGLPGFVRNLTAAEIMAQVLQVKNALRKRGKELKSLVLMGSGEPLDNFRETIAFLEAVRDPQKLAMSLRHVTLSTSGLVPKIEELAKLGWPLNLAVSLHASNNRVRDKIMPVNKTYPLEPLLSACDTYSRATGRRVTYEYILIDRLNDKTEHAKELASLLKGRLCHVNLIPLNAVDELGLKPSPQNTVKQFRDTLRQKGVNVTVRRKLGADIAAACGQLRNEYLGEC</sequence>
<dbReference type="eggNOG" id="COG0820">
    <property type="taxonomic scope" value="Bacteria"/>
</dbReference>
<dbReference type="HAMAP" id="MF_01849">
    <property type="entry name" value="RNA_methyltr_RlmN"/>
    <property type="match status" value="1"/>
</dbReference>
<evidence type="ECO:0000256" key="13">
    <source>
        <dbReference type="HAMAP-Rule" id="MF_01849"/>
    </source>
</evidence>
<keyword evidence="3 13" id="KW-0963">Cytoplasm</keyword>
<evidence type="ECO:0000256" key="4">
    <source>
        <dbReference type="ARBA" id="ARBA00022552"/>
    </source>
</evidence>
<dbReference type="Pfam" id="PF21016">
    <property type="entry name" value="RlmN_N"/>
    <property type="match status" value="1"/>
</dbReference>
<keyword evidence="8 13" id="KW-0819">tRNA processing</keyword>
<dbReference type="Pfam" id="PF04055">
    <property type="entry name" value="Radical_SAM"/>
    <property type="match status" value="1"/>
</dbReference>
<feature type="active site" description="S-methylcysteine intermediate" evidence="13">
    <location>
        <position position="336"/>
    </location>
</feature>
<dbReference type="FunFam" id="1.10.150.530:FF:000003">
    <property type="entry name" value="Dual-specificity RNA methyltransferase RlmN"/>
    <property type="match status" value="1"/>
</dbReference>
<keyword evidence="12 13" id="KW-1015">Disulfide bond</keyword>
<keyword evidence="4 13" id="KW-0698">rRNA processing</keyword>
<dbReference type="GO" id="GO:0000049">
    <property type="term" value="F:tRNA binding"/>
    <property type="evidence" value="ECO:0007669"/>
    <property type="project" value="UniProtKB-UniRule"/>
</dbReference>
<feature type="binding site" evidence="13">
    <location>
        <begin position="162"/>
        <end position="163"/>
    </location>
    <ligand>
        <name>S-adenosyl-L-methionine</name>
        <dbReference type="ChEBI" id="CHEBI:59789"/>
    </ligand>
</feature>
<proteinExistence type="inferred from homology"/>
<dbReference type="NCBIfam" id="TIGR00048">
    <property type="entry name" value="rRNA_mod_RlmN"/>
    <property type="match status" value="1"/>
</dbReference>
<evidence type="ECO:0000256" key="10">
    <source>
        <dbReference type="ARBA" id="ARBA00023004"/>
    </source>
</evidence>
<comment type="catalytic activity">
    <reaction evidence="13">
        <text>adenosine(37) in tRNA + 2 reduced [2Fe-2S]-[ferredoxin] + 2 S-adenosyl-L-methionine = 2-methyladenosine(37) in tRNA + 5'-deoxyadenosine + L-methionine + 2 oxidized [2Fe-2S]-[ferredoxin] + S-adenosyl-L-homocysteine</text>
        <dbReference type="Rhea" id="RHEA:43332"/>
        <dbReference type="Rhea" id="RHEA-COMP:10000"/>
        <dbReference type="Rhea" id="RHEA-COMP:10001"/>
        <dbReference type="Rhea" id="RHEA-COMP:10162"/>
        <dbReference type="Rhea" id="RHEA-COMP:10485"/>
        <dbReference type="ChEBI" id="CHEBI:17319"/>
        <dbReference type="ChEBI" id="CHEBI:33737"/>
        <dbReference type="ChEBI" id="CHEBI:33738"/>
        <dbReference type="ChEBI" id="CHEBI:57844"/>
        <dbReference type="ChEBI" id="CHEBI:57856"/>
        <dbReference type="ChEBI" id="CHEBI:59789"/>
        <dbReference type="ChEBI" id="CHEBI:74411"/>
        <dbReference type="ChEBI" id="CHEBI:74497"/>
        <dbReference type="EC" id="2.1.1.192"/>
    </reaction>
</comment>
<dbReference type="PANTHER" id="PTHR30544:SF5">
    <property type="entry name" value="RADICAL SAM CORE DOMAIN-CONTAINING PROTEIN"/>
    <property type="match status" value="1"/>
</dbReference>
<dbReference type="PANTHER" id="PTHR30544">
    <property type="entry name" value="23S RRNA METHYLTRANSFERASE"/>
    <property type="match status" value="1"/>
</dbReference>
<dbReference type="PIRSF" id="PIRSF006004">
    <property type="entry name" value="CHP00048"/>
    <property type="match status" value="1"/>
</dbReference>
<feature type="binding site" evidence="13">
    <location>
        <position position="194"/>
    </location>
    <ligand>
        <name>S-adenosyl-L-methionine</name>
        <dbReference type="ChEBI" id="CHEBI:59789"/>
    </ligand>
</feature>
<dbReference type="GO" id="GO:0051539">
    <property type="term" value="F:4 iron, 4 sulfur cluster binding"/>
    <property type="evidence" value="ECO:0007669"/>
    <property type="project" value="UniProtKB-UniRule"/>
</dbReference>
<feature type="binding site" evidence="13">
    <location>
        <begin position="217"/>
        <end position="219"/>
    </location>
    <ligand>
        <name>S-adenosyl-L-methionine</name>
        <dbReference type="ChEBI" id="CHEBI:59789"/>
    </ligand>
</feature>
<evidence type="ECO:0000256" key="2">
    <source>
        <dbReference type="ARBA" id="ARBA00022485"/>
    </source>
</evidence>
<comment type="miscellaneous">
    <text evidence="13">Reaction proceeds by a ping-pong mechanism involving intermediate methylation of a conserved cysteine residue.</text>
</comment>
<feature type="active site" description="Proton acceptor" evidence="13">
    <location>
        <position position="92"/>
    </location>
</feature>
<reference evidence="15 16" key="1">
    <citation type="submission" date="2009-02" db="EMBL/GenBank/DDBJ databases">
        <title>Sequencing of the draft genome and assembly of Dethiobacter alkaliphilus AHT 1.</title>
        <authorList>
            <consortium name="US DOE Joint Genome Institute (JGI-PGF)"/>
            <person name="Lucas S."/>
            <person name="Copeland A."/>
            <person name="Lapidus A."/>
            <person name="Glavina del Rio T."/>
            <person name="Dalin E."/>
            <person name="Tice H."/>
            <person name="Bruce D."/>
            <person name="Goodwin L."/>
            <person name="Pitluck S."/>
            <person name="Larimer F."/>
            <person name="Land M.L."/>
            <person name="Hauser L."/>
            <person name="Muyzer G."/>
        </authorList>
    </citation>
    <scope>NUCLEOTIDE SEQUENCE [LARGE SCALE GENOMIC DNA]</scope>
    <source>
        <strain evidence="15 16">AHT 1</strain>
    </source>
</reference>
<keyword evidence="10 13" id="KW-0408">Iron</keyword>
<keyword evidence="6 13" id="KW-0808">Transferase</keyword>
<dbReference type="STRING" id="555088.DealDRAFT_2364"/>
<feature type="binding site" evidence="13">
    <location>
        <position position="112"/>
    </location>
    <ligand>
        <name>[4Fe-4S] cluster</name>
        <dbReference type="ChEBI" id="CHEBI:49883"/>
        <note>4Fe-4S-S-AdoMet</note>
    </ligand>
</feature>
<evidence type="ECO:0000256" key="11">
    <source>
        <dbReference type="ARBA" id="ARBA00023014"/>
    </source>
</evidence>
<dbReference type="SFLD" id="SFLDF00275">
    <property type="entry name" value="adenosine_C2_methyltransferase"/>
    <property type="match status" value="1"/>
</dbReference>
<evidence type="ECO:0000313" key="15">
    <source>
        <dbReference type="EMBL" id="EEG76719.1"/>
    </source>
</evidence>
<dbReference type="InterPro" id="IPR027492">
    <property type="entry name" value="RNA_MTrfase_RlmN"/>
</dbReference>